<sequence length="221" mass="23866">MLAPLFSCSGHVTQLNGVSRGVAGSCKQSTLYRDFQPSGHFQHLASYQEDSGGIQEERAERHRIKNMYQTRESGKSSRFEAPEPKIPGFLGMGSHCYVGLSPSPPQIPPVGTPLPTEGEKKEEMDKSIPYSNLFSRVAVVVEQWSDEYQSWLPSTAATEAAAAAAAAAAEAAYFFIYFSIAAFRQLTSLFCSCAQSTDMGGLSGSPNQSIPQHTRATGRCG</sequence>
<feature type="region of interest" description="Disordered" evidence="1">
    <location>
        <begin position="200"/>
        <end position="221"/>
    </location>
</feature>
<dbReference type="OrthoDB" id="377209at2759"/>
<evidence type="ECO:0000256" key="1">
    <source>
        <dbReference type="SAM" id="MobiDB-lite"/>
    </source>
</evidence>
<reference evidence="2 3" key="1">
    <citation type="submission" date="2019-05" db="EMBL/GenBank/DDBJ databases">
        <title>Another draft genome of Portunus trituberculatus and its Hox gene families provides insights of decapod evolution.</title>
        <authorList>
            <person name="Jeong J.-H."/>
            <person name="Song I."/>
            <person name="Kim S."/>
            <person name="Choi T."/>
            <person name="Kim D."/>
            <person name="Ryu S."/>
            <person name="Kim W."/>
        </authorList>
    </citation>
    <scope>NUCLEOTIDE SEQUENCE [LARGE SCALE GENOMIC DNA]</scope>
    <source>
        <tissue evidence="2">Muscle</tissue>
    </source>
</reference>
<comment type="caution">
    <text evidence="2">The sequence shown here is derived from an EMBL/GenBank/DDBJ whole genome shotgun (WGS) entry which is preliminary data.</text>
</comment>
<organism evidence="2 3">
    <name type="scientific">Portunus trituberculatus</name>
    <name type="common">Swimming crab</name>
    <name type="synonym">Neptunus trituberculatus</name>
    <dbReference type="NCBI Taxonomy" id="210409"/>
    <lineage>
        <taxon>Eukaryota</taxon>
        <taxon>Metazoa</taxon>
        <taxon>Ecdysozoa</taxon>
        <taxon>Arthropoda</taxon>
        <taxon>Crustacea</taxon>
        <taxon>Multicrustacea</taxon>
        <taxon>Malacostraca</taxon>
        <taxon>Eumalacostraca</taxon>
        <taxon>Eucarida</taxon>
        <taxon>Decapoda</taxon>
        <taxon>Pleocyemata</taxon>
        <taxon>Brachyura</taxon>
        <taxon>Eubrachyura</taxon>
        <taxon>Portunoidea</taxon>
        <taxon>Portunidae</taxon>
        <taxon>Portuninae</taxon>
        <taxon>Portunus</taxon>
    </lineage>
</organism>
<accession>A0A5B7DTM2</accession>
<protein>
    <submittedName>
        <fullName evidence="2">Uncharacterized protein</fullName>
    </submittedName>
</protein>
<dbReference type="EMBL" id="VSRR010001402">
    <property type="protein sequence ID" value="MPC25001.1"/>
    <property type="molecule type" value="Genomic_DNA"/>
</dbReference>
<proteinExistence type="predicted"/>
<name>A0A5B7DTM2_PORTR</name>
<gene>
    <name evidence="2" type="ORF">E2C01_018097</name>
</gene>
<dbReference type="Proteomes" id="UP000324222">
    <property type="component" value="Unassembled WGS sequence"/>
</dbReference>
<keyword evidence="3" id="KW-1185">Reference proteome</keyword>
<dbReference type="AlphaFoldDB" id="A0A5B7DTM2"/>
<evidence type="ECO:0000313" key="2">
    <source>
        <dbReference type="EMBL" id="MPC25001.1"/>
    </source>
</evidence>
<feature type="compositionally biased region" description="Polar residues" evidence="1">
    <location>
        <begin position="200"/>
        <end position="215"/>
    </location>
</feature>
<evidence type="ECO:0000313" key="3">
    <source>
        <dbReference type="Proteomes" id="UP000324222"/>
    </source>
</evidence>